<organism evidence="2 3">
    <name type="scientific">Pseudobutyrivibrio xylanivorans</name>
    <dbReference type="NCBI Taxonomy" id="185007"/>
    <lineage>
        <taxon>Bacteria</taxon>
        <taxon>Bacillati</taxon>
        <taxon>Bacillota</taxon>
        <taxon>Clostridia</taxon>
        <taxon>Lachnospirales</taxon>
        <taxon>Lachnospiraceae</taxon>
        <taxon>Pseudobutyrivibrio</taxon>
    </lineage>
</organism>
<gene>
    <name evidence="2" type="ORF">SAMN02910350_01043</name>
</gene>
<dbReference type="AlphaFoldDB" id="A0A1G5RVQ2"/>
<evidence type="ECO:0000313" key="2">
    <source>
        <dbReference type="EMBL" id="SCZ77997.1"/>
    </source>
</evidence>
<keyword evidence="1" id="KW-0472">Membrane</keyword>
<sequence>MFELIFFVPVLIVSGVWGFFLLNFAGNNRRILDDDILSANEKQRKEAESSMRVIRLMTPVLVIVVAIAVIFLVNAYHPFIKVSVEGVALIAGGLFSTYLGWALGMIFRGLKDQMSEKDSKLCSRVFMISFMGTGIILIASGVIACIPQLQAAIANK</sequence>
<dbReference type="Proteomes" id="UP000199428">
    <property type="component" value="Unassembled WGS sequence"/>
</dbReference>
<keyword evidence="1" id="KW-1133">Transmembrane helix</keyword>
<keyword evidence="1" id="KW-0812">Transmembrane</keyword>
<proteinExistence type="predicted"/>
<protein>
    <submittedName>
        <fullName evidence="2">Uncharacterized protein</fullName>
    </submittedName>
</protein>
<feature type="transmembrane region" description="Helical" evidence="1">
    <location>
        <begin position="128"/>
        <end position="149"/>
    </location>
</feature>
<feature type="transmembrane region" description="Helical" evidence="1">
    <location>
        <begin position="53"/>
        <end position="75"/>
    </location>
</feature>
<feature type="transmembrane region" description="Helical" evidence="1">
    <location>
        <begin position="87"/>
        <end position="107"/>
    </location>
</feature>
<accession>A0A1G5RVQ2</accession>
<dbReference type="EMBL" id="FMWK01000004">
    <property type="protein sequence ID" value="SCZ77997.1"/>
    <property type="molecule type" value="Genomic_DNA"/>
</dbReference>
<feature type="transmembrane region" description="Helical" evidence="1">
    <location>
        <begin position="6"/>
        <end position="25"/>
    </location>
</feature>
<evidence type="ECO:0000256" key="1">
    <source>
        <dbReference type="SAM" id="Phobius"/>
    </source>
</evidence>
<reference evidence="2 3" key="1">
    <citation type="submission" date="2016-10" db="EMBL/GenBank/DDBJ databases">
        <authorList>
            <person name="de Groot N.N."/>
        </authorList>
    </citation>
    <scope>NUCLEOTIDE SEQUENCE [LARGE SCALE GENOMIC DNA]</scope>
    <source>
        <strain evidence="2 3">DSM 10317</strain>
    </source>
</reference>
<evidence type="ECO:0000313" key="3">
    <source>
        <dbReference type="Proteomes" id="UP000199428"/>
    </source>
</evidence>
<name>A0A1G5RVQ2_PSEXY</name>
<dbReference type="RefSeq" id="WP_090161873.1">
    <property type="nucleotide sequence ID" value="NZ_FMWK01000004.1"/>
</dbReference>